<dbReference type="AlphaFoldDB" id="A0A015J892"/>
<protein>
    <recommendedName>
        <fullName evidence="3">Endonuclease/exonuclease/phosphatase domain-containing protein</fullName>
    </recommendedName>
</protein>
<keyword evidence="2" id="KW-1185">Reference proteome</keyword>
<dbReference type="InterPro" id="IPR036691">
    <property type="entry name" value="Endo/exonu/phosph_ase_sf"/>
</dbReference>
<dbReference type="OrthoDB" id="2346951at2759"/>
<sequence length="394" mass="46851">MRGFQRAMARPCTITGWSCIHFFAFFLISDRTEPNRTVPVRFHFGFRFYPNRKKTELNRPIQSFITDTYRKLNPKKRCFTWKNKNTSTRIDYIWADPKLEANIKKSHIYQSVDITDSDHNITLAEISFTSIIVTNNKGGRRAEKGSTRIVYDYENTTNEQWNAYENYLKILLEKHKAFGYIETHGHNENTLNKLWDIICNCVQQAALKHIPHKKIGGVKTNFNRNYKEIEDSSKERKDLLYIRSIMRKLYKNELKGMELLNASKRIKSFNQRYRTDIAEITENTDWNTWKCEMRNWLKIVRRVIKTKDKAIKEASIKKRIEERNSMITKDQRKMINSILDKKYSKISLDKVRILTDAQEEILLNSKEEVHAEAINTYSSLFRSRNHKFENLPEP</sequence>
<evidence type="ECO:0000313" key="2">
    <source>
        <dbReference type="Proteomes" id="UP000022910"/>
    </source>
</evidence>
<dbReference type="EMBL" id="JEMT01024142">
    <property type="protein sequence ID" value="EXX63080.1"/>
    <property type="molecule type" value="Genomic_DNA"/>
</dbReference>
<comment type="caution">
    <text evidence="1">The sequence shown here is derived from an EMBL/GenBank/DDBJ whole genome shotgun (WGS) entry which is preliminary data.</text>
</comment>
<gene>
    <name evidence="1" type="ORF">RirG_155680</name>
</gene>
<evidence type="ECO:0000313" key="1">
    <source>
        <dbReference type="EMBL" id="EXX63080.1"/>
    </source>
</evidence>
<proteinExistence type="predicted"/>
<name>A0A015J892_RHIIW</name>
<evidence type="ECO:0008006" key="3">
    <source>
        <dbReference type="Google" id="ProtNLM"/>
    </source>
</evidence>
<dbReference type="SUPFAM" id="SSF56219">
    <property type="entry name" value="DNase I-like"/>
    <property type="match status" value="1"/>
</dbReference>
<reference evidence="1 2" key="1">
    <citation type="submission" date="2014-02" db="EMBL/GenBank/DDBJ databases">
        <title>Single nucleus genome sequencing reveals high similarity among nuclei of an endomycorrhizal fungus.</title>
        <authorList>
            <person name="Lin K."/>
            <person name="Geurts R."/>
            <person name="Zhang Z."/>
            <person name="Limpens E."/>
            <person name="Saunders D.G."/>
            <person name="Mu D."/>
            <person name="Pang E."/>
            <person name="Cao H."/>
            <person name="Cha H."/>
            <person name="Lin T."/>
            <person name="Zhou Q."/>
            <person name="Shang Y."/>
            <person name="Li Y."/>
            <person name="Ivanov S."/>
            <person name="Sharma T."/>
            <person name="Velzen R.V."/>
            <person name="Ruijter N.D."/>
            <person name="Aanen D.K."/>
            <person name="Win J."/>
            <person name="Kamoun S."/>
            <person name="Bisseling T."/>
            <person name="Huang S."/>
        </authorList>
    </citation>
    <scope>NUCLEOTIDE SEQUENCE [LARGE SCALE GENOMIC DNA]</scope>
    <source>
        <strain evidence="2">DAOM197198w</strain>
    </source>
</reference>
<dbReference type="HOGENOM" id="CLU_700481_0_0_1"/>
<dbReference type="Gene3D" id="3.60.10.10">
    <property type="entry name" value="Endonuclease/exonuclease/phosphatase"/>
    <property type="match status" value="1"/>
</dbReference>
<dbReference type="Proteomes" id="UP000022910">
    <property type="component" value="Unassembled WGS sequence"/>
</dbReference>
<accession>A0A015J892</accession>
<organism evidence="1 2">
    <name type="scientific">Rhizophagus irregularis (strain DAOM 197198w)</name>
    <name type="common">Glomus intraradices</name>
    <dbReference type="NCBI Taxonomy" id="1432141"/>
    <lineage>
        <taxon>Eukaryota</taxon>
        <taxon>Fungi</taxon>
        <taxon>Fungi incertae sedis</taxon>
        <taxon>Mucoromycota</taxon>
        <taxon>Glomeromycotina</taxon>
        <taxon>Glomeromycetes</taxon>
        <taxon>Glomerales</taxon>
        <taxon>Glomeraceae</taxon>
        <taxon>Rhizophagus</taxon>
    </lineage>
</organism>